<dbReference type="AlphaFoldDB" id="A0A125NVL9"/>
<dbReference type="Pfam" id="PF17930">
    <property type="entry name" value="LpxI_N"/>
    <property type="match status" value="1"/>
</dbReference>
<reference evidence="4 5" key="1">
    <citation type="submission" date="2015-10" db="EMBL/GenBank/DDBJ databases">
        <title>Transcriptomic analysis of a linuron degrading triple-species bacterial consortium.</title>
        <authorList>
            <person name="Albers P."/>
        </authorList>
    </citation>
    <scope>NUCLEOTIDE SEQUENCE [LARGE SCALE GENOMIC DNA]</scope>
    <source>
        <strain evidence="4 5">WDL6</strain>
    </source>
</reference>
<evidence type="ECO:0000259" key="3">
    <source>
        <dbReference type="Pfam" id="PF17930"/>
    </source>
</evidence>
<sequence length="453" mass="48030">MTQRPRVVGIVAGAGSLPREIAAHVMARGDLVHIVSIAGEGDDTDLESFPLTRVGWAQIGRLLRALRNASVSELVIVGAVRRPDVASLRPDFGVITNMPAVLRILRTGGDDSILSRIVRFFESKGFKVVSPVDVMPSLRVGAGPLGQQRMTAPDRADVALGFDVVRALGPFDIGQAVVVSDGRIAAIEGAENTDAMLARLVKPPKPQHNMPTQGLSQDDATGAASTTGRRGVLVKRPKPRQEMRVDLPAIGPQTVARALEAGLRGVAVLADGAIALERDELARAADLAEMFVEGVPDHGRVPPAAVQAEYRAFAAVGKHKPSSQQSVDGIKAADALTALRPYARSEGAVIDRGHILAIACGEGHEALVSRAGRLRQWGRKSRRQPTAIAVVEVQHRDELAELLACAEANRIAGVAVLGMCVADVAPYIAQADSLGLVLLVEETDRHIKEECAR</sequence>
<feature type="domain" description="LpxI N-terminal" evidence="3">
    <location>
        <begin position="8"/>
        <end position="138"/>
    </location>
</feature>
<proteinExistence type="predicted"/>
<dbReference type="InterPro" id="IPR053174">
    <property type="entry name" value="LpxI"/>
</dbReference>
<dbReference type="OrthoDB" id="9789836at2"/>
<dbReference type="PANTHER" id="PTHR39962">
    <property type="entry name" value="BLL4848 PROTEIN"/>
    <property type="match status" value="1"/>
</dbReference>
<dbReference type="Proteomes" id="UP000059074">
    <property type="component" value="Unassembled WGS sequence"/>
</dbReference>
<dbReference type="Gene3D" id="3.40.140.80">
    <property type="match status" value="2"/>
</dbReference>
<dbReference type="InterPro" id="IPR010415">
    <property type="entry name" value="LpxI_C"/>
</dbReference>
<dbReference type="InterPro" id="IPR041255">
    <property type="entry name" value="LpxI_N"/>
</dbReference>
<gene>
    <name evidence="4" type="ORF">APY04_1127</name>
</gene>
<feature type="compositionally biased region" description="Polar residues" evidence="1">
    <location>
        <begin position="209"/>
        <end position="228"/>
    </location>
</feature>
<evidence type="ECO:0000259" key="2">
    <source>
        <dbReference type="Pfam" id="PF06230"/>
    </source>
</evidence>
<dbReference type="InterPro" id="IPR043167">
    <property type="entry name" value="LpxI_C_sf"/>
</dbReference>
<dbReference type="Gene3D" id="3.40.50.20">
    <property type="match status" value="1"/>
</dbReference>
<dbReference type="Pfam" id="PF06230">
    <property type="entry name" value="LpxI_C"/>
    <property type="match status" value="1"/>
</dbReference>
<keyword evidence="5" id="KW-1185">Reference proteome</keyword>
<comment type="caution">
    <text evidence="4">The sequence shown here is derived from an EMBL/GenBank/DDBJ whole genome shotgun (WGS) entry which is preliminary data.</text>
</comment>
<name>A0A125NVL9_HYPSL</name>
<dbReference type="EMBL" id="LMTR01000035">
    <property type="protein sequence ID" value="KWT70199.1"/>
    <property type="molecule type" value="Genomic_DNA"/>
</dbReference>
<feature type="region of interest" description="Disordered" evidence="1">
    <location>
        <begin position="205"/>
        <end position="231"/>
    </location>
</feature>
<accession>A0A125NVL9</accession>
<evidence type="ECO:0000256" key="1">
    <source>
        <dbReference type="SAM" id="MobiDB-lite"/>
    </source>
</evidence>
<feature type="domain" description="LpxI C-terminal" evidence="2">
    <location>
        <begin position="142"/>
        <end position="292"/>
    </location>
</feature>
<dbReference type="PATRIC" id="fig|121290.4.peg.1619"/>
<dbReference type="RefSeq" id="WP_068460490.1">
    <property type="nucleotide sequence ID" value="NZ_LMTR01000035.1"/>
</dbReference>
<protein>
    <submittedName>
        <fullName evidence="4">UDP-2,3-diacylglucosamine pyrophosphatase</fullName>
    </submittedName>
</protein>
<dbReference type="STRING" id="121290.APY04_1127"/>
<evidence type="ECO:0000313" key="4">
    <source>
        <dbReference type="EMBL" id="KWT70199.1"/>
    </source>
</evidence>
<organism evidence="4 5">
    <name type="scientific">Hyphomicrobium sulfonivorans</name>
    <dbReference type="NCBI Taxonomy" id="121290"/>
    <lineage>
        <taxon>Bacteria</taxon>
        <taxon>Pseudomonadati</taxon>
        <taxon>Pseudomonadota</taxon>
        <taxon>Alphaproteobacteria</taxon>
        <taxon>Hyphomicrobiales</taxon>
        <taxon>Hyphomicrobiaceae</taxon>
        <taxon>Hyphomicrobium</taxon>
    </lineage>
</organism>
<dbReference type="PANTHER" id="PTHR39962:SF1">
    <property type="entry name" value="LPXI FAMILY PROTEIN"/>
    <property type="match status" value="1"/>
</dbReference>
<evidence type="ECO:0000313" key="5">
    <source>
        <dbReference type="Proteomes" id="UP000059074"/>
    </source>
</evidence>